<dbReference type="EMBL" id="BPLQ01006913">
    <property type="protein sequence ID" value="GIY26150.1"/>
    <property type="molecule type" value="Genomic_DNA"/>
</dbReference>
<keyword evidence="3" id="KW-1185">Reference proteome</keyword>
<gene>
    <name evidence="2" type="ORF">CDAR_369371</name>
</gene>
<reference evidence="2 3" key="1">
    <citation type="submission" date="2021-06" db="EMBL/GenBank/DDBJ databases">
        <title>Caerostris darwini draft genome.</title>
        <authorList>
            <person name="Kono N."/>
            <person name="Arakawa K."/>
        </authorList>
    </citation>
    <scope>NUCLEOTIDE SEQUENCE [LARGE SCALE GENOMIC DNA]</scope>
</reference>
<name>A0AAV4S0S9_9ARAC</name>
<evidence type="ECO:0000313" key="2">
    <source>
        <dbReference type="EMBL" id="GIY26150.1"/>
    </source>
</evidence>
<protein>
    <submittedName>
        <fullName evidence="2">Uncharacterized protein</fullName>
    </submittedName>
</protein>
<comment type="caution">
    <text evidence="2">The sequence shown here is derived from an EMBL/GenBank/DDBJ whole genome shotgun (WGS) entry which is preliminary data.</text>
</comment>
<organism evidence="2 3">
    <name type="scientific">Caerostris darwini</name>
    <dbReference type="NCBI Taxonomy" id="1538125"/>
    <lineage>
        <taxon>Eukaryota</taxon>
        <taxon>Metazoa</taxon>
        <taxon>Ecdysozoa</taxon>
        <taxon>Arthropoda</taxon>
        <taxon>Chelicerata</taxon>
        <taxon>Arachnida</taxon>
        <taxon>Araneae</taxon>
        <taxon>Araneomorphae</taxon>
        <taxon>Entelegynae</taxon>
        <taxon>Araneoidea</taxon>
        <taxon>Araneidae</taxon>
        <taxon>Caerostris</taxon>
    </lineage>
</organism>
<dbReference type="AlphaFoldDB" id="A0AAV4S0S9"/>
<evidence type="ECO:0000256" key="1">
    <source>
        <dbReference type="SAM" id="MobiDB-lite"/>
    </source>
</evidence>
<dbReference type="Proteomes" id="UP001054837">
    <property type="component" value="Unassembled WGS sequence"/>
</dbReference>
<evidence type="ECO:0000313" key="3">
    <source>
        <dbReference type="Proteomes" id="UP001054837"/>
    </source>
</evidence>
<accession>A0AAV4S0S9</accession>
<sequence>MDERTQRFDSDGRIHHFLTTTLLGGQGPLISVKETLCVNLMSLSSCWAQGQPLALLRTSLPDRKCHMQIWPTLCTPKLNHKDISKIKRLAEEELWYTHLLFVENPQSNIKSISPTSSIRLLTHPASEIRQWHDERSSGSSSTNFSNSSLRRIISKRCLQMKDLALDLAETKPRRHFKDQTVIRGGTLVYAFIIRMKSISPTSSIRLLTHPASEIRQWHGERSSGSSSTNFDNETRKIRNPISNPSRVCLSPTSSIRLLTHPASEIRQWHGERSSGSFSTNFRQRAPSSLRRIISKLCLQTKDLAVYAETKPQRHFKDQTVRRGETLIYLCTPKLNHKDISKIKRSAEEELWYTPILFVENPQSNIKSISPTSSIRLLTHPADEIRQWHSERSSDLAYTVYAETKPQRHFKDQTVRRGETLVYAFIIRRKSAIQYQIHLSHHQQYPAIDSSCERNPALAWLKIFWFVFDKLQATSPEYFAPNNFKTLPSNERLMLSFG</sequence>
<feature type="region of interest" description="Disordered" evidence="1">
    <location>
        <begin position="217"/>
        <end position="243"/>
    </location>
</feature>
<feature type="compositionally biased region" description="Polar residues" evidence="1">
    <location>
        <begin position="222"/>
        <end position="231"/>
    </location>
</feature>
<proteinExistence type="predicted"/>